<sequence length="166" mass="17279">MGKRVAYLGPAGTYSEQAAREWSEKATLVPVESIPAVANAVSSGRADEGIVPIENSIEGGVTFTLDLLIHDSELSICGEVIVPIHQCLMAHSKIALSDIKNVISHPQSLGQCRDFLASKLPGAELSASLSNSSAVQEMMSASLETAAISSGRAAALYGATVLLENV</sequence>
<dbReference type="GO" id="GO:0004664">
    <property type="term" value="F:prephenate dehydratase activity"/>
    <property type="evidence" value="ECO:0007669"/>
    <property type="project" value="InterPro"/>
</dbReference>
<dbReference type="AlphaFoldDB" id="A0A382LGX0"/>
<keyword evidence="2" id="KW-0057">Aromatic amino acid biosynthesis</keyword>
<comment type="pathway">
    <text evidence="5">Amino-acid biosynthesis.</text>
</comment>
<protein>
    <recommendedName>
        <fullName evidence="6">Prephenate dehydratase domain-containing protein</fullName>
    </recommendedName>
</protein>
<evidence type="ECO:0000256" key="1">
    <source>
        <dbReference type="ARBA" id="ARBA00022605"/>
    </source>
</evidence>
<accession>A0A382LGX0</accession>
<proteinExistence type="predicted"/>
<evidence type="ECO:0000256" key="4">
    <source>
        <dbReference type="ARBA" id="ARBA00023239"/>
    </source>
</evidence>
<name>A0A382LGX0_9ZZZZ</name>
<evidence type="ECO:0000256" key="2">
    <source>
        <dbReference type="ARBA" id="ARBA00023141"/>
    </source>
</evidence>
<feature type="domain" description="Prephenate dehydratase" evidence="6">
    <location>
        <begin position="4"/>
        <end position="166"/>
    </location>
</feature>
<evidence type="ECO:0000313" key="7">
    <source>
        <dbReference type="EMBL" id="SVC34407.1"/>
    </source>
</evidence>
<keyword evidence="4" id="KW-0456">Lyase</keyword>
<gene>
    <name evidence="7" type="ORF">METZ01_LOCUS287261</name>
</gene>
<keyword evidence="1" id="KW-0028">Amino-acid biosynthesis</keyword>
<dbReference type="GO" id="GO:0009094">
    <property type="term" value="P:L-phenylalanine biosynthetic process"/>
    <property type="evidence" value="ECO:0007669"/>
    <property type="project" value="UniProtKB-KW"/>
</dbReference>
<evidence type="ECO:0000256" key="5">
    <source>
        <dbReference type="ARBA" id="ARBA00029440"/>
    </source>
</evidence>
<feature type="non-terminal residue" evidence="7">
    <location>
        <position position="166"/>
    </location>
</feature>
<dbReference type="PANTHER" id="PTHR21022:SF19">
    <property type="entry name" value="PREPHENATE DEHYDRATASE-RELATED"/>
    <property type="match status" value="1"/>
</dbReference>
<organism evidence="7">
    <name type="scientific">marine metagenome</name>
    <dbReference type="NCBI Taxonomy" id="408172"/>
    <lineage>
        <taxon>unclassified sequences</taxon>
        <taxon>metagenomes</taxon>
        <taxon>ecological metagenomes</taxon>
    </lineage>
</organism>
<dbReference type="Gene3D" id="3.40.190.10">
    <property type="entry name" value="Periplasmic binding protein-like II"/>
    <property type="match status" value="2"/>
</dbReference>
<evidence type="ECO:0000259" key="6">
    <source>
        <dbReference type="PROSITE" id="PS51171"/>
    </source>
</evidence>
<dbReference type="EMBL" id="UINC01086181">
    <property type="protein sequence ID" value="SVC34407.1"/>
    <property type="molecule type" value="Genomic_DNA"/>
</dbReference>
<dbReference type="InterPro" id="IPR001086">
    <property type="entry name" value="Preph_deHydtase"/>
</dbReference>
<evidence type="ECO:0000256" key="3">
    <source>
        <dbReference type="ARBA" id="ARBA00023222"/>
    </source>
</evidence>
<dbReference type="SUPFAM" id="SSF53850">
    <property type="entry name" value="Periplasmic binding protein-like II"/>
    <property type="match status" value="1"/>
</dbReference>
<dbReference type="PROSITE" id="PS51171">
    <property type="entry name" value="PREPHENATE_DEHYDR_3"/>
    <property type="match status" value="1"/>
</dbReference>
<reference evidence="7" key="1">
    <citation type="submission" date="2018-05" db="EMBL/GenBank/DDBJ databases">
        <authorList>
            <person name="Lanie J.A."/>
            <person name="Ng W.-L."/>
            <person name="Kazmierczak K.M."/>
            <person name="Andrzejewski T.M."/>
            <person name="Davidsen T.M."/>
            <person name="Wayne K.J."/>
            <person name="Tettelin H."/>
            <person name="Glass J.I."/>
            <person name="Rusch D."/>
            <person name="Podicherti R."/>
            <person name="Tsui H.-C.T."/>
            <person name="Winkler M.E."/>
        </authorList>
    </citation>
    <scope>NUCLEOTIDE SEQUENCE</scope>
</reference>
<dbReference type="FunFam" id="3.40.190.10:FF:000064">
    <property type="entry name" value="Prephenate dehydratase"/>
    <property type="match status" value="1"/>
</dbReference>
<keyword evidence="3" id="KW-0584">Phenylalanine biosynthesis</keyword>
<dbReference type="Pfam" id="PF00800">
    <property type="entry name" value="PDT"/>
    <property type="match status" value="1"/>
</dbReference>
<dbReference type="GO" id="GO:0005737">
    <property type="term" value="C:cytoplasm"/>
    <property type="evidence" value="ECO:0007669"/>
    <property type="project" value="TreeGrafter"/>
</dbReference>
<dbReference type="PANTHER" id="PTHR21022">
    <property type="entry name" value="PREPHENATE DEHYDRATASE P PROTEIN"/>
    <property type="match status" value="1"/>
</dbReference>